<gene>
    <name evidence="1" type="ORF">CSEC_1644</name>
</gene>
<name>A0A090CZF3_9BACT</name>
<dbReference type="eggNOG" id="ENOG503323C">
    <property type="taxonomic scope" value="Bacteria"/>
</dbReference>
<dbReference type="AlphaFoldDB" id="A0A090CZF3"/>
<dbReference type="EMBL" id="CCEJ010000008">
    <property type="protein sequence ID" value="CDR34457.1"/>
    <property type="molecule type" value="Genomic_DNA"/>
</dbReference>
<accession>A0A090CZF3</accession>
<dbReference type="RefSeq" id="WP_041018002.1">
    <property type="nucleotide sequence ID" value="NZ_CCEJ010000008.1"/>
</dbReference>
<dbReference type="STRING" id="1437425.CSEC_1644"/>
<comment type="caution">
    <text evidence="1">The sequence shown here is derived from an EMBL/GenBank/DDBJ whole genome shotgun (WGS) entry which is preliminary data.</text>
</comment>
<dbReference type="InterPro" id="IPR008792">
    <property type="entry name" value="PQQD"/>
</dbReference>
<proteinExistence type="predicted"/>
<organism evidence="1 2">
    <name type="scientific">Candidatus Criblamydia sequanensis CRIB-18</name>
    <dbReference type="NCBI Taxonomy" id="1437425"/>
    <lineage>
        <taxon>Bacteria</taxon>
        <taxon>Pseudomonadati</taxon>
        <taxon>Chlamydiota</taxon>
        <taxon>Chlamydiia</taxon>
        <taxon>Parachlamydiales</taxon>
        <taxon>Candidatus Criblamydiaceae</taxon>
        <taxon>Candidatus Criblamydia</taxon>
    </lineage>
</organism>
<evidence type="ECO:0008006" key="3">
    <source>
        <dbReference type="Google" id="ProtNLM"/>
    </source>
</evidence>
<dbReference type="Proteomes" id="UP000031552">
    <property type="component" value="Unassembled WGS sequence"/>
</dbReference>
<sequence length="148" mass="17130">MNNHSYKLNSQFVTYEVLEGEAVVVNLLSGIYYSLDNEQTYVWERLMENFSPEAIAYALSNRFSHPFNEIAPLVDAFASELEKENLIYKSFETSEPEVKLLPSDFAPKNLMPLQKFTEMKELLQLDPIHEVDEQGWPYPMPLSESACR</sequence>
<evidence type="ECO:0000313" key="1">
    <source>
        <dbReference type="EMBL" id="CDR34457.1"/>
    </source>
</evidence>
<keyword evidence="2" id="KW-1185">Reference proteome</keyword>
<dbReference type="OrthoDB" id="158500at2"/>
<evidence type="ECO:0000313" key="2">
    <source>
        <dbReference type="Proteomes" id="UP000031552"/>
    </source>
</evidence>
<reference evidence="1" key="2">
    <citation type="submission" date="2014-09" db="EMBL/GenBank/DDBJ databases">
        <title>Criblamydia sequanensis harbors a mega-plasmid encoding arsenite resistance.</title>
        <authorList>
            <person name="Bertelli C."/>
            <person name="Goesmann A."/>
            <person name="Greub G."/>
        </authorList>
    </citation>
    <scope>NUCLEOTIDE SEQUENCE [LARGE SCALE GENOMIC DNA]</scope>
    <source>
        <strain evidence="1">CRIB-18</strain>
    </source>
</reference>
<reference evidence="1" key="1">
    <citation type="submission" date="2013-12" db="EMBL/GenBank/DDBJ databases">
        <authorList>
            <person name="Linke B."/>
        </authorList>
    </citation>
    <scope>NUCLEOTIDE SEQUENCE [LARGE SCALE GENOMIC DNA]</scope>
    <source>
        <strain evidence="1">CRIB-18</strain>
    </source>
</reference>
<dbReference type="Pfam" id="PF05402">
    <property type="entry name" value="PqqD"/>
    <property type="match status" value="1"/>
</dbReference>
<protein>
    <recommendedName>
        <fullName evidence="3">PqqD family protein</fullName>
    </recommendedName>
</protein>